<feature type="transmembrane region" description="Helical" evidence="1">
    <location>
        <begin position="20"/>
        <end position="45"/>
    </location>
</feature>
<feature type="domain" description="DUF2134" evidence="2">
    <location>
        <begin position="60"/>
        <end position="144"/>
    </location>
</feature>
<evidence type="ECO:0000313" key="3">
    <source>
        <dbReference type="EMBL" id="RKP50264.1"/>
    </source>
</evidence>
<dbReference type="OrthoDB" id="8534992at2"/>
<keyword evidence="1" id="KW-1133">Transmembrane helix</keyword>
<evidence type="ECO:0000256" key="1">
    <source>
        <dbReference type="SAM" id="Phobius"/>
    </source>
</evidence>
<proteinExistence type="predicted"/>
<evidence type="ECO:0000259" key="2">
    <source>
        <dbReference type="Pfam" id="PF09977"/>
    </source>
</evidence>
<comment type="caution">
    <text evidence="3">The sequence shown here is derived from an EMBL/GenBank/DDBJ whole genome shotgun (WGS) entry which is preliminary data.</text>
</comment>
<sequence>MNFKPQTRRLAAASRMRGAIAITAAIWLSTIVVALCVIDVGHVWWERRALQGVADMMALSAAQRLDDTCGGTQSVAAQIAASNGYTGTYTVTCGRFETGSSTFTEQGSPYTTVNAIQVLLNSTVKYWFMPMIGSLSEGVAVQSTSRVVNVNAFTLGTSLLAVQTGNSALLNGLLTSLLGSSVNLGIASYQALADAQIKLGDLAAQVNSNGANDIVQMLASSPTLGTLLSAVSHVLPAGDASQTALSGLSSAATAGGSGNKVPMDGSNGQTGLLDVGLENKNAAANATIDALDAVMVAAMVAHTTGNGVAPIGLSVSLLPTIAGIDLSQSQLSVSLGQPPVLAVGEAGTASTIARSSQIKLYLDLQLSTQSPNDPLGLILANLTVEVPLYLAIGNGQATLTKTQCGSGVNDSSAQMSVQPSILQACITTQQSALNLFNAAPIGPAPSCTGAVTLVSLSLLNLGITPATPPTLSITSQSAYASAQPASSTVTFTGVGTDIVSANPVAANSNDLGQDLASVLGGQSGGVLGQLVAGLQLKISGLGALGGLLSAVISTTLSTVLGPAVQLLVQNVLTTTVESLLSTTIPPLLNALGAQIGSATVTDLSLTCGNVELVQ</sequence>
<evidence type="ECO:0000313" key="4">
    <source>
        <dbReference type="Proteomes" id="UP000270342"/>
    </source>
</evidence>
<keyword evidence="1" id="KW-0472">Membrane</keyword>
<gene>
    <name evidence="3" type="ORF">D7S86_19290</name>
</gene>
<keyword evidence="1" id="KW-0812">Transmembrane</keyword>
<accession>A0A494XQ81</accession>
<dbReference type="Pfam" id="PF09977">
    <property type="entry name" value="Tad_C"/>
    <property type="match status" value="1"/>
</dbReference>
<dbReference type="InterPro" id="IPR018705">
    <property type="entry name" value="DUF2134_membrane"/>
</dbReference>
<dbReference type="RefSeq" id="WP_121088482.1">
    <property type="nucleotide sequence ID" value="NZ_RBZU01000009.1"/>
</dbReference>
<reference evidence="3 4" key="1">
    <citation type="submission" date="2018-10" db="EMBL/GenBank/DDBJ databases">
        <title>Robbsia sp. DHC34, isolated from soil.</title>
        <authorList>
            <person name="Gao Z.-H."/>
            <person name="Qiu L.-H."/>
        </authorList>
    </citation>
    <scope>NUCLEOTIDE SEQUENCE [LARGE SCALE GENOMIC DNA]</scope>
    <source>
        <strain evidence="3 4">DHC34</strain>
    </source>
</reference>
<organism evidence="3 4">
    <name type="scientific">Pararobbsia silviterrae</name>
    <dbReference type="NCBI Taxonomy" id="1792498"/>
    <lineage>
        <taxon>Bacteria</taxon>
        <taxon>Pseudomonadati</taxon>
        <taxon>Pseudomonadota</taxon>
        <taxon>Betaproteobacteria</taxon>
        <taxon>Burkholderiales</taxon>
        <taxon>Burkholderiaceae</taxon>
        <taxon>Pararobbsia</taxon>
    </lineage>
</organism>
<dbReference type="AlphaFoldDB" id="A0A494XQ81"/>
<dbReference type="Proteomes" id="UP000270342">
    <property type="component" value="Unassembled WGS sequence"/>
</dbReference>
<keyword evidence="4" id="KW-1185">Reference proteome</keyword>
<name>A0A494XQ81_9BURK</name>
<dbReference type="EMBL" id="RBZU01000009">
    <property type="protein sequence ID" value="RKP50264.1"/>
    <property type="molecule type" value="Genomic_DNA"/>
</dbReference>
<protein>
    <recommendedName>
        <fullName evidence="2">DUF2134 domain-containing protein</fullName>
    </recommendedName>
</protein>